<evidence type="ECO:0000256" key="6">
    <source>
        <dbReference type="ARBA" id="ARBA00023242"/>
    </source>
</evidence>
<dbReference type="InterPro" id="IPR036824">
    <property type="entry name" value="Nucleoplasmin_core_dom_sf"/>
</dbReference>
<feature type="region of interest" description="Disordered" evidence="11">
    <location>
        <begin position="148"/>
        <end position="192"/>
    </location>
</feature>
<evidence type="ECO:0000256" key="5">
    <source>
        <dbReference type="ARBA" id="ARBA00023186"/>
    </source>
</evidence>
<evidence type="ECO:0000256" key="7">
    <source>
        <dbReference type="ARBA" id="ARBA00023279"/>
    </source>
</evidence>
<dbReference type="RefSeq" id="XP_012889871.1">
    <property type="nucleotide sequence ID" value="XM_013034417.1"/>
</dbReference>
<keyword evidence="6" id="KW-0539">Nucleus</keyword>
<dbReference type="CTD" id="10361"/>
<dbReference type="SUPFAM" id="SSF69203">
    <property type="entry name" value="Nucleoplasmin-like core domain"/>
    <property type="match status" value="1"/>
</dbReference>
<dbReference type="OrthoDB" id="6075101at2759"/>
<evidence type="ECO:0000256" key="2">
    <source>
        <dbReference type="ARBA" id="ARBA00010744"/>
    </source>
</evidence>
<dbReference type="PANTHER" id="PTHR22747:SF14">
    <property type="entry name" value="NUCLEOPLASMIN-2"/>
    <property type="match status" value="1"/>
</dbReference>
<evidence type="ECO:0000256" key="9">
    <source>
        <dbReference type="ARBA" id="ARBA00064984"/>
    </source>
</evidence>
<keyword evidence="4" id="KW-0156">Chromatin regulator</keyword>
<dbReference type="Pfam" id="PF03066">
    <property type="entry name" value="Nucleoplasmin"/>
    <property type="match status" value="1"/>
</dbReference>
<keyword evidence="7" id="KW-0278">Fertilization</keyword>
<dbReference type="PANTHER" id="PTHR22747">
    <property type="entry name" value="NUCLEOPLASMIN"/>
    <property type="match status" value="1"/>
</dbReference>
<dbReference type="Gene3D" id="2.60.120.340">
    <property type="entry name" value="Nucleoplasmin core domain"/>
    <property type="match status" value="1"/>
</dbReference>
<evidence type="ECO:0000256" key="10">
    <source>
        <dbReference type="ARBA" id="ARBA00074907"/>
    </source>
</evidence>
<dbReference type="STRING" id="10020.ENSDORP00000011630"/>
<name>A0A1S3GM32_DIPOR</name>
<dbReference type="GO" id="GO:0045740">
    <property type="term" value="P:positive regulation of DNA replication"/>
    <property type="evidence" value="ECO:0007669"/>
    <property type="project" value="TreeGrafter"/>
</dbReference>
<dbReference type="KEGG" id="dord:105999412"/>
<evidence type="ECO:0000256" key="3">
    <source>
        <dbReference type="ARBA" id="ARBA00022473"/>
    </source>
</evidence>
<evidence type="ECO:0000256" key="1">
    <source>
        <dbReference type="ARBA" id="ARBA00004123"/>
    </source>
</evidence>
<dbReference type="GO" id="GO:0005737">
    <property type="term" value="C:cytoplasm"/>
    <property type="evidence" value="ECO:0007669"/>
    <property type="project" value="TreeGrafter"/>
</dbReference>
<dbReference type="FunFam" id="2.60.120.340:FF:000003">
    <property type="entry name" value="Nucleoplasmin 2"/>
    <property type="match status" value="1"/>
</dbReference>
<evidence type="ECO:0000256" key="11">
    <source>
        <dbReference type="SAM" id="MobiDB-lite"/>
    </source>
</evidence>
<feature type="domain" description="Nucleoplasmin core" evidence="12">
    <location>
        <begin position="10"/>
        <end position="113"/>
    </location>
</feature>
<dbReference type="GO" id="GO:0007338">
    <property type="term" value="P:single fertilization"/>
    <property type="evidence" value="ECO:0007669"/>
    <property type="project" value="UniProtKB-KW"/>
</dbReference>
<dbReference type="GO" id="GO:0003682">
    <property type="term" value="F:chromatin binding"/>
    <property type="evidence" value="ECO:0007669"/>
    <property type="project" value="TreeGrafter"/>
</dbReference>
<comment type="similarity">
    <text evidence="2">Belongs to the nucleoplasmin family.</text>
</comment>
<keyword evidence="3" id="KW-0217">Developmental protein</keyword>
<evidence type="ECO:0000313" key="13">
    <source>
        <dbReference type="Proteomes" id="UP000081671"/>
    </source>
</evidence>
<protein>
    <recommendedName>
        <fullName evidence="10">Nucleoplasmin-2</fullName>
    </recommendedName>
</protein>
<gene>
    <name evidence="14" type="primary">Npm2</name>
</gene>
<comment type="subcellular location">
    <subcellularLocation>
        <location evidence="1">Nucleus</location>
    </subcellularLocation>
</comment>
<dbReference type="InterPro" id="IPR024057">
    <property type="entry name" value="Nucleoplasmin_core_dom"/>
</dbReference>
<evidence type="ECO:0000256" key="4">
    <source>
        <dbReference type="ARBA" id="ARBA00022853"/>
    </source>
</evidence>
<dbReference type="AlphaFoldDB" id="A0A1S3GM32"/>
<comment type="function">
    <text evidence="8">Core histones chaperone involved in chromatin reprogramming, specially during fertilization and early embryonic development. Probably involved in sperm DNA decondensation during fertilization.</text>
</comment>
<keyword evidence="5" id="KW-0143">Chaperone</keyword>
<dbReference type="FunCoup" id="A0A1S3GM32">
    <property type="interactions" value="747"/>
</dbReference>
<dbReference type="Proteomes" id="UP000081671">
    <property type="component" value="Unplaced"/>
</dbReference>
<keyword evidence="13" id="KW-1185">Reference proteome</keyword>
<proteinExistence type="inferred from homology"/>
<dbReference type="GO" id="GO:0005730">
    <property type="term" value="C:nucleolus"/>
    <property type="evidence" value="ECO:0007669"/>
    <property type="project" value="TreeGrafter"/>
</dbReference>
<dbReference type="InParanoid" id="A0A1S3GM32"/>
<evidence type="ECO:0000259" key="12">
    <source>
        <dbReference type="Pfam" id="PF03066"/>
    </source>
</evidence>
<organism evidence="13 14">
    <name type="scientific">Dipodomys ordii</name>
    <name type="common">Ord's kangaroo rat</name>
    <dbReference type="NCBI Taxonomy" id="10020"/>
    <lineage>
        <taxon>Eukaryota</taxon>
        <taxon>Metazoa</taxon>
        <taxon>Chordata</taxon>
        <taxon>Craniata</taxon>
        <taxon>Vertebrata</taxon>
        <taxon>Euteleostomi</taxon>
        <taxon>Mammalia</taxon>
        <taxon>Eutheria</taxon>
        <taxon>Euarchontoglires</taxon>
        <taxon>Glires</taxon>
        <taxon>Rodentia</taxon>
        <taxon>Castorimorpha</taxon>
        <taxon>Heteromyidae</taxon>
        <taxon>Dipodomyinae</taxon>
        <taxon>Dipodomys</taxon>
    </lineage>
</organism>
<evidence type="ECO:0000313" key="14">
    <source>
        <dbReference type="RefSeq" id="XP_012889871.1"/>
    </source>
</evidence>
<reference evidence="14" key="1">
    <citation type="submission" date="2025-08" db="UniProtKB">
        <authorList>
            <consortium name="RefSeq"/>
        </authorList>
    </citation>
    <scope>IDENTIFICATION</scope>
    <source>
        <tissue evidence="14">Kidney</tissue>
    </source>
</reference>
<feature type="compositionally biased region" description="Basic residues" evidence="11">
    <location>
        <begin position="152"/>
        <end position="170"/>
    </location>
</feature>
<dbReference type="GO" id="GO:0003723">
    <property type="term" value="F:RNA binding"/>
    <property type="evidence" value="ECO:0007669"/>
    <property type="project" value="TreeGrafter"/>
</dbReference>
<dbReference type="InterPro" id="IPR004301">
    <property type="entry name" value="Nucleoplasmin"/>
</dbReference>
<dbReference type="GeneID" id="105999412"/>
<dbReference type="GO" id="GO:0006338">
    <property type="term" value="P:chromatin remodeling"/>
    <property type="evidence" value="ECO:0007669"/>
    <property type="project" value="TreeGrafter"/>
</dbReference>
<evidence type="ECO:0000256" key="8">
    <source>
        <dbReference type="ARBA" id="ARBA00057534"/>
    </source>
</evidence>
<accession>A0A1S3GM32</accession>
<dbReference type="GO" id="GO:0005654">
    <property type="term" value="C:nucleoplasm"/>
    <property type="evidence" value="ECO:0007669"/>
    <property type="project" value="TreeGrafter"/>
</dbReference>
<comment type="subunit">
    <text evidence="9">Homopentamer, when bound to H2A-H2B dimers only. Homodecamer of two stacked pentamers, when bound to H2A-H2B dimers and H3-H4 tetramers simultaneously.</text>
</comment>
<sequence>MADKETRTVLWGAELNQEKRSCTFKPQLEKKESCRLVISTICLSEKAKEELNRVEVLAPPSMEDRKSQPITIASLKPSVLPMVTMSRVELSPPVTFHLRAGSGPVFLSGQECYEISDLSWVDEEGEEEIEEEEEEDFEDEDVDVSLEDTPVHHGKRLVPHKHISVTKKKKLEKEEEAARSTSGLDKSPGKKAKITMKIKKLAVKK</sequence>
<dbReference type="GO" id="GO:0042393">
    <property type="term" value="F:histone binding"/>
    <property type="evidence" value="ECO:0007669"/>
    <property type="project" value="TreeGrafter"/>
</dbReference>